<dbReference type="EC" id="3.1.26.4" evidence="2"/>
<evidence type="ECO:0000313" key="5">
    <source>
        <dbReference type="Proteomes" id="UP001066276"/>
    </source>
</evidence>
<protein>
    <recommendedName>
        <fullName evidence="2">ribonuclease H</fullName>
        <ecNumber evidence="2">3.1.26.4</ecNumber>
    </recommendedName>
</protein>
<dbReference type="AlphaFoldDB" id="A0AAV7TXS6"/>
<dbReference type="PANTHER" id="PTHR33050:SF7">
    <property type="entry name" value="RIBONUCLEASE H"/>
    <property type="match status" value="1"/>
</dbReference>
<dbReference type="GO" id="GO:0004523">
    <property type="term" value="F:RNA-DNA hybrid ribonuclease activity"/>
    <property type="evidence" value="ECO:0007669"/>
    <property type="project" value="UniProtKB-EC"/>
</dbReference>
<proteinExistence type="inferred from homology"/>
<sequence length="113" mass="13137">MPLSFSHLPEDDLALLCQEVAALLAKGAKEKVHVPEVGRGCYSRYFLIPKKDRGLRPIRDLWDLNYFLKKEKFKMLILAQVLSVLDPGDWMVALDLQDAYFHITILLAYRRYL</sequence>
<accession>A0AAV7TXS6</accession>
<reference evidence="4" key="1">
    <citation type="journal article" date="2022" name="bioRxiv">
        <title>Sequencing and chromosome-scale assembly of the giantPleurodeles waltlgenome.</title>
        <authorList>
            <person name="Brown T."/>
            <person name="Elewa A."/>
            <person name="Iarovenko S."/>
            <person name="Subramanian E."/>
            <person name="Araus A.J."/>
            <person name="Petzold A."/>
            <person name="Susuki M."/>
            <person name="Suzuki K.-i.T."/>
            <person name="Hayashi T."/>
            <person name="Toyoda A."/>
            <person name="Oliveira C."/>
            <person name="Osipova E."/>
            <person name="Leigh N.D."/>
            <person name="Simon A."/>
            <person name="Yun M.H."/>
        </authorList>
    </citation>
    <scope>NUCLEOTIDE SEQUENCE</scope>
    <source>
        <strain evidence="4">20211129_DDA</strain>
        <tissue evidence="4">Liver</tissue>
    </source>
</reference>
<evidence type="ECO:0000256" key="1">
    <source>
        <dbReference type="ARBA" id="ARBA00010879"/>
    </source>
</evidence>
<dbReference type="Gene3D" id="3.30.70.270">
    <property type="match status" value="1"/>
</dbReference>
<comment type="similarity">
    <text evidence="1">Belongs to the beta type-B retroviral polymerase family. HERV class-II K(HML-2) pol subfamily.</text>
</comment>
<dbReference type="PANTHER" id="PTHR33050">
    <property type="entry name" value="REVERSE TRANSCRIPTASE DOMAIN-CONTAINING PROTEIN"/>
    <property type="match status" value="1"/>
</dbReference>
<dbReference type="InterPro" id="IPR052055">
    <property type="entry name" value="Hepadnavirus_pol/RT"/>
</dbReference>
<evidence type="ECO:0000256" key="2">
    <source>
        <dbReference type="ARBA" id="ARBA00012180"/>
    </source>
</evidence>
<dbReference type="InterPro" id="IPR043128">
    <property type="entry name" value="Rev_trsase/Diguanyl_cyclase"/>
</dbReference>
<dbReference type="Proteomes" id="UP001066276">
    <property type="component" value="Chromosome 3_2"/>
</dbReference>
<dbReference type="SUPFAM" id="SSF56672">
    <property type="entry name" value="DNA/RNA polymerases"/>
    <property type="match status" value="1"/>
</dbReference>
<keyword evidence="5" id="KW-1185">Reference proteome</keyword>
<comment type="caution">
    <text evidence="4">The sequence shown here is derived from an EMBL/GenBank/DDBJ whole genome shotgun (WGS) entry which is preliminary data.</text>
</comment>
<feature type="domain" description="Reverse transcriptase" evidence="3">
    <location>
        <begin position="29"/>
        <end position="113"/>
    </location>
</feature>
<evidence type="ECO:0000259" key="3">
    <source>
        <dbReference type="PROSITE" id="PS50878"/>
    </source>
</evidence>
<dbReference type="InterPro" id="IPR043502">
    <property type="entry name" value="DNA/RNA_pol_sf"/>
</dbReference>
<gene>
    <name evidence="4" type="ORF">NDU88_005859</name>
</gene>
<dbReference type="InterPro" id="IPR000477">
    <property type="entry name" value="RT_dom"/>
</dbReference>
<name>A0AAV7TXS6_PLEWA</name>
<dbReference type="PROSITE" id="PS50878">
    <property type="entry name" value="RT_POL"/>
    <property type="match status" value="1"/>
</dbReference>
<dbReference type="EMBL" id="JANPWB010000006">
    <property type="protein sequence ID" value="KAJ1180639.1"/>
    <property type="molecule type" value="Genomic_DNA"/>
</dbReference>
<organism evidence="4 5">
    <name type="scientific">Pleurodeles waltl</name>
    <name type="common">Iberian ribbed newt</name>
    <dbReference type="NCBI Taxonomy" id="8319"/>
    <lineage>
        <taxon>Eukaryota</taxon>
        <taxon>Metazoa</taxon>
        <taxon>Chordata</taxon>
        <taxon>Craniata</taxon>
        <taxon>Vertebrata</taxon>
        <taxon>Euteleostomi</taxon>
        <taxon>Amphibia</taxon>
        <taxon>Batrachia</taxon>
        <taxon>Caudata</taxon>
        <taxon>Salamandroidea</taxon>
        <taxon>Salamandridae</taxon>
        <taxon>Pleurodelinae</taxon>
        <taxon>Pleurodeles</taxon>
    </lineage>
</organism>
<dbReference type="Gene3D" id="3.10.10.10">
    <property type="entry name" value="HIV Type 1 Reverse Transcriptase, subunit A, domain 1"/>
    <property type="match status" value="1"/>
</dbReference>
<evidence type="ECO:0000313" key="4">
    <source>
        <dbReference type="EMBL" id="KAJ1180639.1"/>
    </source>
</evidence>